<gene>
    <name evidence="3" type="ORF">ABS311_13655</name>
</gene>
<evidence type="ECO:0000259" key="2">
    <source>
        <dbReference type="Pfam" id="PF06439"/>
    </source>
</evidence>
<dbReference type="Gene3D" id="2.60.120.560">
    <property type="entry name" value="Exo-inulinase, domain 1"/>
    <property type="match status" value="1"/>
</dbReference>
<evidence type="ECO:0000256" key="1">
    <source>
        <dbReference type="SAM" id="SignalP"/>
    </source>
</evidence>
<dbReference type="InterPro" id="IPR010496">
    <property type="entry name" value="AL/BT2_dom"/>
</dbReference>
<feature type="chain" id="PRO_5046121401" evidence="1">
    <location>
        <begin position="21"/>
        <end position="257"/>
    </location>
</feature>
<evidence type="ECO:0000313" key="3">
    <source>
        <dbReference type="EMBL" id="MER2492923.1"/>
    </source>
</evidence>
<dbReference type="EMBL" id="JBELOE010000239">
    <property type="protein sequence ID" value="MER2492923.1"/>
    <property type="molecule type" value="Genomic_DNA"/>
</dbReference>
<reference evidence="3 4" key="1">
    <citation type="submission" date="2024-06" db="EMBL/GenBank/DDBJ databases">
        <authorList>
            <person name="Chen R.Y."/>
        </authorList>
    </citation>
    <scope>NUCLEOTIDE SEQUENCE [LARGE SCALE GENOMIC DNA]</scope>
    <source>
        <strain evidence="3 4">D2</strain>
    </source>
</reference>
<feature type="domain" description="3-keto-alpha-glucoside-1,2-lyase/3-keto-2-hydroxy-glucal hydratase" evidence="2">
    <location>
        <begin position="24"/>
        <end position="254"/>
    </location>
</feature>
<comment type="caution">
    <text evidence="3">The sequence shown here is derived from an EMBL/GenBank/DDBJ whole genome shotgun (WGS) entry which is preliminary data.</text>
</comment>
<dbReference type="RefSeq" id="WP_350402379.1">
    <property type="nucleotide sequence ID" value="NZ_JBELOE010000239.1"/>
</dbReference>
<dbReference type="Proteomes" id="UP001467690">
    <property type="component" value="Unassembled WGS sequence"/>
</dbReference>
<organism evidence="3 4">
    <name type="scientific">Catenovulum sediminis</name>
    <dbReference type="NCBI Taxonomy" id="1740262"/>
    <lineage>
        <taxon>Bacteria</taxon>
        <taxon>Pseudomonadati</taxon>
        <taxon>Pseudomonadota</taxon>
        <taxon>Gammaproteobacteria</taxon>
        <taxon>Alteromonadales</taxon>
        <taxon>Alteromonadaceae</taxon>
        <taxon>Catenovulum</taxon>
    </lineage>
</organism>
<sequence length="257" mass="28761">MKLKQFAVLSCLVLTQISLANETFTPLYNGNDLSGWTVKVHGHPTGDNFAGTFKAQGDRIVVDYTDYPRFNNRFAHLYTNKTYQNFHLILEYRFLSGFMSDAPSYAKLNSGVMFVSQSPESMPPQQNWPVSVEMQFLADDPANPGRTTGNMCSPGTDVVYNNKLFTEHCLRSSYPAVPAGKWVKAELIVKGGVVKQIINGQTVLEYNNPTINIGKLIKGHNASLFKNKQSQRLTRGHIALQSEGHPIEFRNIMIAEL</sequence>
<name>A0ABV1RJ08_9ALTE</name>
<keyword evidence="1" id="KW-0732">Signal</keyword>
<accession>A0ABV1RJ08</accession>
<feature type="signal peptide" evidence="1">
    <location>
        <begin position="1"/>
        <end position="20"/>
    </location>
</feature>
<protein>
    <submittedName>
        <fullName evidence="3">DUF1080 domain-containing protein</fullName>
    </submittedName>
</protein>
<evidence type="ECO:0000313" key="4">
    <source>
        <dbReference type="Proteomes" id="UP001467690"/>
    </source>
</evidence>
<dbReference type="Pfam" id="PF06439">
    <property type="entry name" value="3keto-disac_hyd"/>
    <property type="match status" value="1"/>
</dbReference>
<keyword evidence="4" id="KW-1185">Reference proteome</keyword>
<proteinExistence type="predicted"/>